<sequence>MWWASITEDITSNNTSFNIRTFLNPSCLSSND</sequence>
<dbReference type="EMBL" id="BK016270">
    <property type="protein sequence ID" value="DAG06365.1"/>
    <property type="molecule type" value="Genomic_DNA"/>
</dbReference>
<organism evidence="1">
    <name type="scientific">Siphoviridae sp. cthu813</name>
    <dbReference type="NCBI Taxonomy" id="2825618"/>
    <lineage>
        <taxon>Viruses</taxon>
        <taxon>Duplodnaviria</taxon>
        <taxon>Heunggongvirae</taxon>
        <taxon>Uroviricota</taxon>
        <taxon>Caudoviricetes</taxon>
    </lineage>
</organism>
<name>A0A8S5VHX3_9CAUD</name>
<evidence type="ECO:0000313" key="1">
    <source>
        <dbReference type="EMBL" id="DAG06365.1"/>
    </source>
</evidence>
<reference evidence="1" key="1">
    <citation type="journal article" date="2021" name="Proc. Natl. Acad. Sci. U.S.A.">
        <title>A Catalog of Tens of Thousands of Viruses from Human Metagenomes Reveals Hidden Associations with Chronic Diseases.</title>
        <authorList>
            <person name="Tisza M.J."/>
            <person name="Buck C.B."/>
        </authorList>
    </citation>
    <scope>NUCLEOTIDE SEQUENCE</scope>
    <source>
        <strain evidence="1">Cthu813</strain>
    </source>
</reference>
<accession>A0A8S5VHX3</accession>
<proteinExistence type="predicted"/>
<protein>
    <submittedName>
        <fullName evidence="1">Uncharacterized protein</fullName>
    </submittedName>
</protein>